<dbReference type="Gene3D" id="3.90.1010.10">
    <property type="match status" value="1"/>
</dbReference>
<dbReference type="STRING" id="225324.SAMN02745126_01326"/>
<dbReference type="OrthoDB" id="9804157at2"/>
<keyword evidence="3" id="KW-1185">Reference proteome</keyword>
<dbReference type="AlphaFoldDB" id="A0A1T4L3V3"/>
<dbReference type="EMBL" id="FUWJ01000001">
    <property type="protein sequence ID" value="SJZ49278.1"/>
    <property type="molecule type" value="Genomic_DNA"/>
</dbReference>
<dbReference type="Proteomes" id="UP000190092">
    <property type="component" value="Unassembled WGS sequence"/>
</dbReference>
<dbReference type="Pfam" id="PF01592">
    <property type="entry name" value="NifU_N"/>
    <property type="match status" value="1"/>
</dbReference>
<dbReference type="SUPFAM" id="SSF82649">
    <property type="entry name" value="SufE/NifU"/>
    <property type="match status" value="1"/>
</dbReference>
<name>A0A1T4L3V3_9HYPH</name>
<feature type="domain" description="NIF system FeS cluster assembly NifU N-terminal" evidence="1">
    <location>
        <begin position="6"/>
        <end position="98"/>
    </location>
</feature>
<sequence>MSDQLYQERIVALAKAKIGAGKLAAPTKSVRRDNPLCGDRVTVDVTLDEHGKIKEIAHQVRGCLLCQASASALASVAVGRDAAGVAVLRHDAERALGRESGEAHEPFSAFEPVREHKSRQECVLLPFEALKDALS</sequence>
<organism evidence="2 3">
    <name type="scientific">Enhydrobacter aerosaccus</name>
    <dbReference type="NCBI Taxonomy" id="225324"/>
    <lineage>
        <taxon>Bacteria</taxon>
        <taxon>Pseudomonadati</taxon>
        <taxon>Pseudomonadota</taxon>
        <taxon>Alphaproteobacteria</taxon>
        <taxon>Hyphomicrobiales</taxon>
        <taxon>Enhydrobacter</taxon>
    </lineage>
</organism>
<evidence type="ECO:0000313" key="2">
    <source>
        <dbReference type="EMBL" id="SJZ49278.1"/>
    </source>
</evidence>
<accession>A0A1T4L3V3</accession>
<dbReference type="CDD" id="cd06664">
    <property type="entry name" value="IscU_like"/>
    <property type="match status" value="1"/>
</dbReference>
<reference evidence="3" key="1">
    <citation type="submission" date="2017-02" db="EMBL/GenBank/DDBJ databases">
        <authorList>
            <person name="Varghese N."/>
            <person name="Submissions S."/>
        </authorList>
    </citation>
    <scope>NUCLEOTIDE SEQUENCE [LARGE SCALE GENOMIC DNA]</scope>
    <source>
        <strain evidence="3">ATCC 27094</strain>
    </source>
</reference>
<dbReference type="RefSeq" id="WP_085932969.1">
    <property type="nucleotide sequence ID" value="NZ_FUWJ01000001.1"/>
</dbReference>
<dbReference type="GO" id="GO:0016226">
    <property type="term" value="P:iron-sulfur cluster assembly"/>
    <property type="evidence" value="ECO:0007669"/>
    <property type="project" value="InterPro"/>
</dbReference>
<gene>
    <name evidence="2" type="ORF">SAMN02745126_01326</name>
</gene>
<dbReference type="GO" id="GO:0005506">
    <property type="term" value="F:iron ion binding"/>
    <property type="evidence" value="ECO:0007669"/>
    <property type="project" value="InterPro"/>
</dbReference>
<evidence type="ECO:0000259" key="1">
    <source>
        <dbReference type="Pfam" id="PF01592"/>
    </source>
</evidence>
<protein>
    <submittedName>
        <fullName evidence="2">Nitrogen fixation protein NifU</fullName>
    </submittedName>
</protein>
<evidence type="ECO:0000313" key="3">
    <source>
        <dbReference type="Proteomes" id="UP000190092"/>
    </source>
</evidence>
<proteinExistence type="predicted"/>
<dbReference type="GO" id="GO:0051536">
    <property type="term" value="F:iron-sulfur cluster binding"/>
    <property type="evidence" value="ECO:0007669"/>
    <property type="project" value="InterPro"/>
</dbReference>
<dbReference type="InterPro" id="IPR002871">
    <property type="entry name" value="NIF_FeS_clus_asmbl_NifU_N"/>
</dbReference>